<dbReference type="PANTHER" id="PTHR43245:SF53">
    <property type="entry name" value="EPIMERASE-RELATED"/>
    <property type="match status" value="1"/>
</dbReference>
<sequence length="304" mass="34341">MLRLTDRSLCRTITVKGIIWVMKILLTGGSSSLAQQLIPYLSRYADIITVGRRHCDIYFDLENPLEDSIVDSIGNISVLIHTAAYFGKSVKDNPEDLLKAEAINAIGTYKVCLLAEKLKVQHVIYISTIFTLLDRHSPFFNSYALSKKHGEELAAFFCAGYKIPITILRPAQFYGSAQCKKHQPFFYKLLDNVFLGKTIALYGTGKAKRNYIHIDDVAQIIDKVVRQRVVGTYQCLHPKNISYKELVQTAVEVCQSNSKLKFNPDQTDGLDNIFSYAPTLYQQIGFEPQITLAAGIKDYYKNYG</sequence>
<dbReference type="InterPro" id="IPR036291">
    <property type="entry name" value="NAD(P)-bd_dom_sf"/>
</dbReference>
<dbReference type="InterPro" id="IPR050177">
    <property type="entry name" value="Lipid_A_modif_metabolic_enz"/>
</dbReference>
<feature type="domain" description="NAD-dependent epimerase/dehydratase" evidence="1">
    <location>
        <begin position="24"/>
        <end position="227"/>
    </location>
</feature>
<accession>A0A4P9VN49</accession>
<gene>
    <name evidence="2" type="ORF">B9G39_11765</name>
</gene>
<dbReference type="CDD" id="cd08946">
    <property type="entry name" value="SDR_e"/>
    <property type="match status" value="1"/>
</dbReference>
<dbReference type="Pfam" id="PF01370">
    <property type="entry name" value="Epimerase"/>
    <property type="match status" value="1"/>
</dbReference>
<evidence type="ECO:0000259" key="1">
    <source>
        <dbReference type="Pfam" id="PF01370"/>
    </source>
</evidence>
<evidence type="ECO:0000313" key="3">
    <source>
        <dbReference type="Proteomes" id="UP000257039"/>
    </source>
</evidence>
<dbReference type="Proteomes" id="UP000257039">
    <property type="component" value="Unassembled WGS sequence"/>
</dbReference>
<organism evidence="2 3">
    <name type="scientific">Zooshikella ganghwensis</name>
    <dbReference type="NCBI Taxonomy" id="202772"/>
    <lineage>
        <taxon>Bacteria</taxon>
        <taxon>Pseudomonadati</taxon>
        <taxon>Pseudomonadota</taxon>
        <taxon>Gammaproteobacteria</taxon>
        <taxon>Oceanospirillales</taxon>
        <taxon>Zooshikellaceae</taxon>
        <taxon>Zooshikella</taxon>
    </lineage>
</organism>
<dbReference type="InterPro" id="IPR001509">
    <property type="entry name" value="Epimerase_deHydtase"/>
</dbReference>
<proteinExistence type="predicted"/>
<name>A0A4P9VN49_9GAMM</name>
<dbReference type="AlphaFoldDB" id="A0A4P9VN49"/>
<dbReference type="Gene3D" id="3.40.50.720">
    <property type="entry name" value="NAD(P)-binding Rossmann-like Domain"/>
    <property type="match status" value="1"/>
</dbReference>
<dbReference type="PANTHER" id="PTHR43245">
    <property type="entry name" value="BIFUNCTIONAL POLYMYXIN RESISTANCE PROTEIN ARNA"/>
    <property type="match status" value="1"/>
</dbReference>
<keyword evidence="3" id="KW-1185">Reference proteome</keyword>
<comment type="caution">
    <text evidence="2">The sequence shown here is derived from an EMBL/GenBank/DDBJ whole genome shotgun (WGS) entry which is preliminary data.</text>
</comment>
<dbReference type="EMBL" id="NDXW01000001">
    <property type="protein sequence ID" value="RDH44069.1"/>
    <property type="molecule type" value="Genomic_DNA"/>
</dbReference>
<evidence type="ECO:0000313" key="2">
    <source>
        <dbReference type="EMBL" id="RDH44069.1"/>
    </source>
</evidence>
<reference evidence="2 3" key="1">
    <citation type="submission" date="2017-04" db="EMBL/GenBank/DDBJ databases">
        <title>Draft genome sequence of Zooshikella ganghwensis VG4 isolated from Red Sea sediments.</title>
        <authorList>
            <person name="Rehman Z."/>
            <person name="Alam I."/>
            <person name="Kamau A."/>
            <person name="Bajic V."/>
            <person name="Leiknes T."/>
        </authorList>
    </citation>
    <scope>NUCLEOTIDE SEQUENCE [LARGE SCALE GENOMIC DNA]</scope>
    <source>
        <strain evidence="2 3">VG4</strain>
    </source>
</reference>
<protein>
    <submittedName>
        <fullName evidence="2">NAD(P)-dependent oxidoreductase</fullName>
    </submittedName>
</protein>
<dbReference type="SUPFAM" id="SSF51735">
    <property type="entry name" value="NAD(P)-binding Rossmann-fold domains"/>
    <property type="match status" value="1"/>
</dbReference>